<dbReference type="WBParaSite" id="NBR_0001577601-mRNA-1">
    <property type="protein sequence ID" value="NBR_0001577601-mRNA-1"/>
    <property type="gene ID" value="NBR_0001577601"/>
</dbReference>
<dbReference type="AlphaFoldDB" id="A0A158R2F6"/>
<evidence type="ECO:0000313" key="3">
    <source>
        <dbReference type="EMBL" id="VDL79371.1"/>
    </source>
</evidence>
<dbReference type="PANTHER" id="PTHR12460">
    <property type="entry name" value="CYCLIN-DEPENDENT KINASE INHIBITOR-RELATED PROTEIN"/>
    <property type="match status" value="1"/>
</dbReference>
<dbReference type="GO" id="GO:0031124">
    <property type="term" value="P:mRNA 3'-end processing"/>
    <property type="evidence" value="ECO:0007669"/>
    <property type="project" value="TreeGrafter"/>
</dbReference>
<accession>A0A158R2F6</accession>
<organism evidence="5">
    <name type="scientific">Nippostrongylus brasiliensis</name>
    <name type="common">Rat hookworm</name>
    <dbReference type="NCBI Taxonomy" id="27835"/>
    <lineage>
        <taxon>Eukaryota</taxon>
        <taxon>Metazoa</taxon>
        <taxon>Ecdysozoa</taxon>
        <taxon>Nematoda</taxon>
        <taxon>Chromadorea</taxon>
        <taxon>Rhabditida</taxon>
        <taxon>Rhabditina</taxon>
        <taxon>Rhabditomorpha</taxon>
        <taxon>Strongyloidea</taxon>
        <taxon>Heligmosomidae</taxon>
        <taxon>Nippostrongylus</taxon>
    </lineage>
</organism>
<sequence length="630" mass="69739">MSSHLMDMLYFLQVHSVSQEAIETISLWVMHYRDKRSIDIIVEAWLESFKIAKKDEQRIALFYIMNDVVQRAKNKHMDVLIPAFQPAVLSAVTMGKGSPSVKHAMQRCIDIFGDRQVFTEASVNVMKNMLQSEENGEGDDSFVELDAEEVYRKIELFERGRQVVIKGMEVIRNGDFDCRALMKERMRDRTVAAQLVMETQQVLSQITSFRHSMEEQKRKMLQLIETLELAKRNFSHQLKDVTVVEDAYQKYYQGIREVHADLLEMEKTGVYPAATPPRDAPSPTANDDIYATGVENAMQSFRTPGTRDNLESADMDLDDDTIDVGGTSPLSGTLPPPPAPPAVLETRTAPHFQAAAAPQQPIRPLTQMASNGSTAPLLNNNTAMPSYQVQSQVPYCVTQPPIFTPPANTMNPSQAASQPAGYSVTQPPNMSLPPPIATQPPPNIQNMNYPPPTVAAQPRFGDVDERVQPVPTQQPPPMNVPPPTYHVQLPPTRPQQPMYAEEGPSHVEYQNSGPSGDHEQHNGEGRYYAEGGGDGFSRQPPFHNNDSFNVSPGRGRPRGGGGGGGFYHDRRGGDQWRKSNDFRGGRGLGGPRGNPHNRGRGGFHGGGGYQGGGGFQRGRGRGNWGRDEYH</sequence>
<reference evidence="5" key="1">
    <citation type="submission" date="2016-04" db="UniProtKB">
        <authorList>
            <consortium name="WormBaseParasite"/>
        </authorList>
    </citation>
    <scope>IDENTIFICATION</scope>
</reference>
<feature type="compositionally biased region" description="Pro residues" evidence="1">
    <location>
        <begin position="472"/>
        <end position="484"/>
    </location>
</feature>
<dbReference type="Pfam" id="PF04818">
    <property type="entry name" value="CID"/>
    <property type="match status" value="1"/>
</dbReference>
<dbReference type="SUPFAM" id="SSF48464">
    <property type="entry name" value="ENTH/VHS domain"/>
    <property type="match status" value="1"/>
</dbReference>
<evidence type="ECO:0000313" key="5">
    <source>
        <dbReference type="WBParaSite" id="NBR_0001577601-mRNA-1"/>
    </source>
</evidence>
<evidence type="ECO:0000256" key="1">
    <source>
        <dbReference type="SAM" id="MobiDB-lite"/>
    </source>
</evidence>
<feature type="compositionally biased region" description="Gly residues" evidence="1">
    <location>
        <begin position="602"/>
        <end position="623"/>
    </location>
</feature>
<reference evidence="3 4" key="2">
    <citation type="submission" date="2018-11" db="EMBL/GenBank/DDBJ databases">
        <authorList>
            <consortium name="Pathogen Informatics"/>
        </authorList>
    </citation>
    <scope>NUCLEOTIDE SEQUENCE [LARGE SCALE GENOMIC DNA]</scope>
</reference>
<keyword evidence="4" id="KW-1185">Reference proteome</keyword>
<dbReference type="InterPro" id="IPR006569">
    <property type="entry name" value="CID_dom"/>
</dbReference>
<gene>
    <name evidence="3" type="ORF">NBR_LOCUS15777</name>
</gene>
<proteinExistence type="predicted"/>
<dbReference type="STRING" id="27835.A0A158R2F6"/>
<dbReference type="Gene3D" id="1.25.40.90">
    <property type="match status" value="1"/>
</dbReference>
<evidence type="ECO:0000313" key="4">
    <source>
        <dbReference type="Proteomes" id="UP000271162"/>
    </source>
</evidence>
<feature type="region of interest" description="Disordered" evidence="1">
    <location>
        <begin position="466"/>
        <end position="630"/>
    </location>
</feature>
<dbReference type="SMART" id="SM00582">
    <property type="entry name" value="RPR"/>
    <property type="match status" value="1"/>
</dbReference>
<dbReference type="OMA" id="MYAEEGP"/>
<dbReference type="PANTHER" id="PTHR12460:SF39">
    <property type="entry name" value="CID DOMAIN-CONTAINING PROTEIN"/>
    <property type="match status" value="1"/>
</dbReference>
<name>A0A158R2F6_NIPBR</name>
<dbReference type="GO" id="GO:0000993">
    <property type="term" value="F:RNA polymerase II complex binding"/>
    <property type="evidence" value="ECO:0007669"/>
    <property type="project" value="TreeGrafter"/>
</dbReference>
<protein>
    <submittedName>
        <fullName evidence="5">CID domain-containing protein</fullName>
    </submittedName>
</protein>
<dbReference type="Proteomes" id="UP000271162">
    <property type="component" value="Unassembled WGS sequence"/>
</dbReference>
<feature type="compositionally biased region" description="Basic and acidic residues" evidence="1">
    <location>
        <begin position="567"/>
        <end position="584"/>
    </location>
</feature>
<dbReference type="PROSITE" id="PS51391">
    <property type="entry name" value="CID"/>
    <property type="match status" value="1"/>
</dbReference>
<feature type="domain" description="CID" evidence="2">
    <location>
        <begin position="1"/>
        <end position="134"/>
    </location>
</feature>
<dbReference type="EMBL" id="UYSL01021883">
    <property type="protein sequence ID" value="VDL79371.1"/>
    <property type="molecule type" value="Genomic_DNA"/>
</dbReference>
<evidence type="ECO:0000259" key="2">
    <source>
        <dbReference type="PROSITE" id="PS51391"/>
    </source>
</evidence>
<dbReference type="InterPro" id="IPR008942">
    <property type="entry name" value="ENTH_VHS"/>
</dbReference>